<gene>
    <name evidence="2" type="ORF">B0T18DRAFT_293816</name>
</gene>
<sequence>MKGATIDQLVWETMFPKPRQQDPPSFQHLLQRSLVLEVRQEVHSFFGHLDTEEAKYPGLDYTNKIHRIRLCRWPWHRRLFRAFDNLGLTHSEISGLTKWEGTKWAKERFEGERGITIRDTSFDEFPDFVPPEERPTAVEHPGPETGRSVSQEEEGELPELATACDNPAEESDEELESVGEALNEQLRERVDLRNSSGDLSVSLDEEWEDWLKNAIESGDIHAGSHEMSTTASRPPLATGDIFPPQMIAAARLGEWDTIPAFLRNMLRHSLEEQRTSP</sequence>
<organism evidence="2 3">
    <name type="scientific">Schizothecium vesticola</name>
    <dbReference type="NCBI Taxonomy" id="314040"/>
    <lineage>
        <taxon>Eukaryota</taxon>
        <taxon>Fungi</taxon>
        <taxon>Dikarya</taxon>
        <taxon>Ascomycota</taxon>
        <taxon>Pezizomycotina</taxon>
        <taxon>Sordariomycetes</taxon>
        <taxon>Sordariomycetidae</taxon>
        <taxon>Sordariales</taxon>
        <taxon>Schizotheciaceae</taxon>
        <taxon>Schizothecium</taxon>
    </lineage>
</organism>
<keyword evidence="3" id="KW-1185">Reference proteome</keyword>
<proteinExistence type="predicted"/>
<dbReference type="EMBL" id="JAUKUD010000004">
    <property type="protein sequence ID" value="KAK0746354.1"/>
    <property type="molecule type" value="Genomic_DNA"/>
</dbReference>
<feature type="region of interest" description="Disordered" evidence="1">
    <location>
        <begin position="122"/>
        <end position="157"/>
    </location>
</feature>
<accession>A0AA40K568</accession>
<feature type="non-terminal residue" evidence="2">
    <location>
        <position position="277"/>
    </location>
</feature>
<protein>
    <submittedName>
        <fullName evidence="2">Uncharacterized protein</fullName>
    </submittedName>
</protein>
<name>A0AA40K568_9PEZI</name>
<dbReference type="Proteomes" id="UP001172155">
    <property type="component" value="Unassembled WGS sequence"/>
</dbReference>
<dbReference type="AlphaFoldDB" id="A0AA40K568"/>
<evidence type="ECO:0000256" key="1">
    <source>
        <dbReference type="SAM" id="MobiDB-lite"/>
    </source>
</evidence>
<evidence type="ECO:0000313" key="3">
    <source>
        <dbReference type="Proteomes" id="UP001172155"/>
    </source>
</evidence>
<comment type="caution">
    <text evidence="2">The sequence shown here is derived from an EMBL/GenBank/DDBJ whole genome shotgun (WGS) entry which is preliminary data.</text>
</comment>
<reference evidence="2" key="1">
    <citation type="submission" date="2023-06" db="EMBL/GenBank/DDBJ databases">
        <title>Genome-scale phylogeny and comparative genomics of the fungal order Sordariales.</title>
        <authorList>
            <consortium name="Lawrence Berkeley National Laboratory"/>
            <person name="Hensen N."/>
            <person name="Bonometti L."/>
            <person name="Westerberg I."/>
            <person name="Brannstrom I.O."/>
            <person name="Guillou S."/>
            <person name="Cros-Aarteil S."/>
            <person name="Calhoun S."/>
            <person name="Haridas S."/>
            <person name="Kuo A."/>
            <person name="Mondo S."/>
            <person name="Pangilinan J."/>
            <person name="Riley R."/>
            <person name="LaButti K."/>
            <person name="Andreopoulos B."/>
            <person name="Lipzen A."/>
            <person name="Chen C."/>
            <person name="Yanf M."/>
            <person name="Daum C."/>
            <person name="Ng V."/>
            <person name="Clum A."/>
            <person name="Steindorff A."/>
            <person name="Ohm R."/>
            <person name="Martin F."/>
            <person name="Silar P."/>
            <person name="Natvig D."/>
            <person name="Lalanne C."/>
            <person name="Gautier V."/>
            <person name="Ament-velasquez S.L."/>
            <person name="Kruys A."/>
            <person name="Hutchinson M.I."/>
            <person name="Powell A.J."/>
            <person name="Barry K."/>
            <person name="Miller A.N."/>
            <person name="Grigoriev I.V."/>
            <person name="Debuchy R."/>
            <person name="Gladieux P."/>
            <person name="Thoren M.H."/>
            <person name="Johannesson H."/>
        </authorList>
    </citation>
    <scope>NUCLEOTIDE SEQUENCE</scope>
    <source>
        <strain evidence="2">SMH3187-1</strain>
    </source>
</reference>
<evidence type="ECO:0000313" key="2">
    <source>
        <dbReference type="EMBL" id="KAK0746354.1"/>
    </source>
</evidence>